<dbReference type="AlphaFoldDB" id="E8NF03"/>
<dbReference type="Proteomes" id="UP000008975">
    <property type="component" value="Chromosome"/>
</dbReference>
<reference evidence="1 2" key="1">
    <citation type="journal article" date="2011" name="J. Bacteriol.">
        <title>Genome sequence of Microbacterium testaceum StLB037, an N-acylhomoserine lactone-degrading bacterium isolated from potato leaves.</title>
        <authorList>
            <person name="Morohoshi T."/>
            <person name="Wang W.-Z."/>
            <person name="Someya N."/>
            <person name="Ikeda T."/>
        </authorList>
    </citation>
    <scope>NUCLEOTIDE SEQUENCE [LARGE SCALE GENOMIC DNA]</scope>
    <source>
        <strain evidence="1 2">StLB037</strain>
    </source>
</reference>
<evidence type="ECO:0000313" key="2">
    <source>
        <dbReference type="Proteomes" id="UP000008975"/>
    </source>
</evidence>
<dbReference type="HOGENOM" id="CLU_2585789_0_0_11"/>
<reference key="2">
    <citation type="submission" date="2011-02" db="EMBL/GenBank/DDBJ databases">
        <title>Genome sequence of Microbacterium testaceum StLB037.</title>
        <authorList>
            <person name="Morohoshi T."/>
            <person name="Wang W.Z."/>
            <person name="Someya N."/>
            <person name="Ikeda T."/>
        </authorList>
    </citation>
    <scope>NUCLEOTIDE SEQUENCE</scope>
    <source>
        <strain>StLB037</strain>
    </source>
</reference>
<keyword evidence="1" id="KW-0675">Receptor</keyword>
<gene>
    <name evidence="1" type="ordered locus">MTES_3482</name>
</gene>
<dbReference type="STRING" id="979556.MTES_3482"/>
<organism evidence="1 2">
    <name type="scientific">Microbacterium testaceum (strain StLB037)</name>
    <dbReference type="NCBI Taxonomy" id="979556"/>
    <lineage>
        <taxon>Bacteria</taxon>
        <taxon>Bacillati</taxon>
        <taxon>Actinomycetota</taxon>
        <taxon>Actinomycetes</taxon>
        <taxon>Micrococcales</taxon>
        <taxon>Microbacteriaceae</taxon>
        <taxon>Microbacterium</taxon>
    </lineage>
</organism>
<dbReference type="KEGG" id="mts:MTES_3482"/>
<proteinExistence type="predicted"/>
<protein>
    <submittedName>
        <fullName evidence="1">Outer membrane receptor proteins, mostly Fe transport</fullName>
    </submittedName>
</protein>
<sequence>MRSSVTVWAAASRLTMRVFGMRPAGVTTVRAILSETALRAVALAARATASAEIPTRAMEAVRLEGRDRAARLGAFIEASL</sequence>
<accession>E8NF03</accession>
<dbReference type="EMBL" id="AP012052">
    <property type="protein sequence ID" value="BAJ76446.1"/>
    <property type="molecule type" value="Genomic_DNA"/>
</dbReference>
<name>E8NF03_MICTS</name>
<evidence type="ECO:0000313" key="1">
    <source>
        <dbReference type="EMBL" id="BAJ76446.1"/>
    </source>
</evidence>